<dbReference type="Proteomes" id="UP000077521">
    <property type="component" value="Unassembled WGS sequence"/>
</dbReference>
<feature type="non-terminal residue" evidence="2">
    <location>
        <position position="1"/>
    </location>
</feature>
<protein>
    <submittedName>
        <fullName evidence="2">Uncharacterized protein</fullName>
    </submittedName>
</protein>
<dbReference type="AlphaFoldDB" id="A0A8T8SCV5"/>
<reference evidence="2" key="1">
    <citation type="submission" date="2016-04" db="EMBL/GenBank/DDBJ databases">
        <authorList>
            <person name="Nguyen H.D."/>
            <person name="Samba Siva P."/>
            <person name="Cullis J."/>
            <person name="Levesque C.A."/>
            <person name="Hambleton S."/>
        </authorList>
    </citation>
    <scope>NUCLEOTIDE SEQUENCE</scope>
    <source>
        <strain evidence="2">DAOMC 236416</strain>
    </source>
</reference>
<sequence length="64" mass="7234">LWLLFGLGLAINSWLVLVQSHFDELTIDSTPSSSPFPILLLRHRHTLIPSRTPVNPSRKVLDCD</sequence>
<proteinExistence type="predicted"/>
<name>A0A8T8SCV5_9BASI</name>
<dbReference type="EMBL" id="LWDF02001817">
    <property type="protein sequence ID" value="KAE8237366.1"/>
    <property type="molecule type" value="Genomic_DNA"/>
</dbReference>
<evidence type="ECO:0000313" key="3">
    <source>
        <dbReference type="Proteomes" id="UP000077521"/>
    </source>
</evidence>
<organism evidence="2 3">
    <name type="scientific">Tilletia indica</name>
    <dbReference type="NCBI Taxonomy" id="43049"/>
    <lineage>
        <taxon>Eukaryota</taxon>
        <taxon>Fungi</taxon>
        <taxon>Dikarya</taxon>
        <taxon>Basidiomycota</taxon>
        <taxon>Ustilaginomycotina</taxon>
        <taxon>Exobasidiomycetes</taxon>
        <taxon>Tilletiales</taxon>
        <taxon>Tilletiaceae</taxon>
        <taxon>Tilletia</taxon>
    </lineage>
</organism>
<keyword evidence="1" id="KW-0732">Signal</keyword>
<evidence type="ECO:0000313" key="2">
    <source>
        <dbReference type="EMBL" id="KAE8237366.1"/>
    </source>
</evidence>
<feature type="chain" id="PRO_5035874911" evidence="1">
    <location>
        <begin position="21"/>
        <end position="64"/>
    </location>
</feature>
<comment type="caution">
    <text evidence="2">The sequence shown here is derived from an EMBL/GenBank/DDBJ whole genome shotgun (WGS) entry which is preliminary data.</text>
</comment>
<reference evidence="2" key="2">
    <citation type="journal article" date="2019" name="IMA Fungus">
        <title>Genome sequencing and comparison of five Tilletia species to identify candidate genes for the detection of regulated species infecting wheat.</title>
        <authorList>
            <person name="Nguyen H.D.T."/>
            <person name="Sultana T."/>
            <person name="Kesanakurti P."/>
            <person name="Hambleton S."/>
        </authorList>
    </citation>
    <scope>NUCLEOTIDE SEQUENCE</scope>
    <source>
        <strain evidence="2">DAOMC 236416</strain>
    </source>
</reference>
<evidence type="ECO:0000256" key="1">
    <source>
        <dbReference type="SAM" id="SignalP"/>
    </source>
</evidence>
<feature type="signal peptide" evidence="1">
    <location>
        <begin position="1"/>
        <end position="20"/>
    </location>
</feature>
<keyword evidence="3" id="KW-1185">Reference proteome</keyword>
<gene>
    <name evidence="2" type="ORF">A4X13_0g8817</name>
</gene>
<accession>A0A8T8SCV5</accession>